<gene>
    <name evidence="2" type="ORF">K2173_010531</name>
</gene>
<feature type="signal peptide" evidence="1">
    <location>
        <begin position="1"/>
        <end position="25"/>
    </location>
</feature>
<evidence type="ECO:0000313" key="2">
    <source>
        <dbReference type="EMBL" id="KAJ8765054.1"/>
    </source>
</evidence>
<dbReference type="Pfam" id="PF01190">
    <property type="entry name" value="Pollen_Ole_e_1"/>
    <property type="match status" value="1"/>
</dbReference>
<sequence>MYWWWCKLLFSAVSIFSSAVSRANADTVVTGAVFCDQCKDGQISLYDYPIYGVQVGMACVDNKGQITTSREETTGWFGKYAIRFDGTPDLSNCYVQVESRNVQNSNGCTASAGPAQKLRLMYNMFDMQFYTADSLFSQPAQPMSYCPRSTTPVPAPVTPVRPPGPIAPVTPSPPLGLPPLPPMPFFQASACTYQLWMAPEYKCYWRALNPDMKVAVVFGDLAARRYGTDMTLWQALQGRGDPYRTLLREGTTALLNSYNSIQFSYNSLSVVTHMNQALMGSTRSVLLTALRFLRANSGSPNVTCMFRACK</sequence>
<dbReference type="Proteomes" id="UP001159364">
    <property type="component" value="Linkage Group LG05"/>
</dbReference>
<dbReference type="AlphaFoldDB" id="A0AAV8TFM5"/>
<protein>
    <recommendedName>
        <fullName evidence="4">Pollen Ole e 1 allergen and extensin family protein</fullName>
    </recommendedName>
</protein>
<dbReference type="EMBL" id="JAIWQS010000005">
    <property type="protein sequence ID" value="KAJ8765054.1"/>
    <property type="molecule type" value="Genomic_DNA"/>
</dbReference>
<feature type="chain" id="PRO_5043809953" description="Pollen Ole e 1 allergen and extensin family protein" evidence="1">
    <location>
        <begin position="26"/>
        <end position="310"/>
    </location>
</feature>
<evidence type="ECO:0000313" key="3">
    <source>
        <dbReference type="Proteomes" id="UP001159364"/>
    </source>
</evidence>
<dbReference type="InterPro" id="IPR039923">
    <property type="entry name" value="Protodermal_1"/>
</dbReference>
<comment type="caution">
    <text evidence="2">The sequence shown here is derived from an EMBL/GenBank/DDBJ whole genome shotgun (WGS) entry which is preliminary data.</text>
</comment>
<name>A0AAV8TFM5_9ROSI</name>
<proteinExistence type="predicted"/>
<dbReference type="PANTHER" id="PTHR33210:SF24">
    <property type="entry name" value="POLLEN OLE E 1 ALLERGEN AND EXTENSIN FAMILY PROTEIN"/>
    <property type="match status" value="1"/>
</dbReference>
<evidence type="ECO:0000256" key="1">
    <source>
        <dbReference type="SAM" id="SignalP"/>
    </source>
</evidence>
<accession>A0AAV8TFM5</accession>
<keyword evidence="3" id="KW-1185">Reference proteome</keyword>
<reference evidence="2 3" key="1">
    <citation type="submission" date="2021-09" db="EMBL/GenBank/DDBJ databases">
        <title>Genomic insights and catalytic innovation underlie evolution of tropane alkaloids biosynthesis.</title>
        <authorList>
            <person name="Wang Y.-J."/>
            <person name="Tian T."/>
            <person name="Huang J.-P."/>
            <person name="Huang S.-X."/>
        </authorList>
    </citation>
    <scope>NUCLEOTIDE SEQUENCE [LARGE SCALE GENOMIC DNA]</scope>
    <source>
        <strain evidence="2">KIB-2018</strain>
        <tissue evidence="2">Leaf</tissue>
    </source>
</reference>
<dbReference type="PANTHER" id="PTHR33210">
    <property type="entry name" value="PROTODERMAL FACTOR 1"/>
    <property type="match status" value="1"/>
</dbReference>
<evidence type="ECO:0008006" key="4">
    <source>
        <dbReference type="Google" id="ProtNLM"/>
    </source>
</evidence>
<organism evidence="2 3">
    <name type="scientific">Erythroxylum novogranatense</name>
    <dbReference type="NCBI Taxonomy" id="1862640"/>
    <lineage>
        <taxon>Eukaryota</taxon>
        <taxon>Viridiplantae</taxon>
        <taxon>Streptophyta</taxon>
        <taxon>Embryophyta</taxon>
        <taxon>Tracheophyta</taxon>
        <taxon>Spermatophyta</taxon>
        <taxon>Magnoliopsida</taxon>
        <taxon>eudicotyledons</taxon>
        <taxon>Gunneridae</taxon>
        <taxon>Pentapetalae</taxon>
        <taxon>rosids</taxon>
        <taxon>fabids</taxon>
        <taxon>Malpighiales</taxon>
        <taxon>Erythroxylaceae</taxon>
        <taxon>Erythroxylum</taxon>
    </lineage>
</organism>
<keyword evidence="1" id="KW-0732">Signal</keyword>